<name>A0ABN7UMS2_GIGMA</name>
<reference evidence="2 3" key="1">
    <citation type="submission" date="2021-06" db="EMBL/GenBank/DDBJ databases">
        <authorList>
            <person name="Kallberg Y."/>
            <person name="Tangrot J."/>
            <person name="Rosling A."/>
        </authorList>
    </citation>
    <scope>NUCLEOTIDE SEQUENCE [LARGE SCALE GENOMIC DNA]</scope>
    <source>
        <strain evidence="2 3">120-4 pot B 10/14</strain>
    </source>
</reference>
<accession>A0ABN7UMS2</accession>
<protein>
    <submittedName>
        <fullName evidence="2">36897_t:CDS:1</fullName>
    </submittedName>
</protein>
<feature type="transmembrane region" description="Helical" evidence="1">
    <location>
        <begin position="149"/>
        <end position="170"/>
    </location>
</feature>
<feature type="transmembrane region" description="Helical" evidence="1">
    <location>
        <begin position="50"/>
        <end position="67"/>
    </location>
</feature>
<keyword evidence="1" id="KW-1133">Transmembrane helix</keyword>
<evidence type="ECO:0000313" key="3">
    <source>
        <dbReference type="Proteomes" id="UP000789901"/>
    </source>
</evidence>
<sequence>MCDYAPFEGFVLVPSKESQLTPWGIAGTSLVLNMLILYPTPKWNKFGPFAAFWSLLSGTLFLCRVIVATPGRMSIANHMPFSLPLGIGSNIIKLTFEDGNKGFIQRWKTLFQVILGKNPEYMHSTMSEYTHSTVNISKSLRKYRRADDLLRSLALFVDLLAMTTGLIRVYRWWDLFGVIGDDMCFTTFTKNIDTSYERTTCGIIISDWSSATYNNCVPFEPAVGWFLIIVYTAVFLVSLVGFIAMRGYFIWSVGIVGSASLIILSGLQSVYSTQGYCVQFVAKLLGLTKLPKQVLSHQSLINLWWYRNGFRQWLINLFTIHG</sequence>
<evidence type="ECO:0000313" key="2">
    <source>
        <dbReference type="EMBL" id="CAG8635150.1"/>
    </source>
</evidence>
<dbReference type="EMBL" id="CAJVQB010004415">
    <property type="protein sequence ID" value="CAG8635150.1"/>
    <property type="molecule type" value="Genomic_DNA"/>
</dbReference>
<evidence type="ECO:0000256" key="1">
    <source>
        <dbReference type="SAM" id="Phobius"/>
    </source>
</evidence>
<proteinExistence type="predicted"/>
<keyword evidence="1" id="KW-0812">Transmembrane</keyword>
<gene>
    <name evidence="2" type="ORF">GMARGA_LOCUS8544</name>
</gene>
<feature type="transmembrane region" description="Helical" evidence="1">
    <location>
        <begin position="249"/>
        <end position="271"/>
    </location>
</feature>
<keyword evidence="3" id="KW-1185">Reference proteome</keyword>
<comment type="caution">
    <text evidence="2">The sequence shown here is derived from an EMBL/GenBank/DDBJ whole genome shotgun (WGS) entry which is preliminary data.</text>
</comment>
<feature type="transmembrane region" description="Helical" evidence="1">
    <location>
        <begin position="222"/>
        <end position="242"/>
    </location>
</feature>
<dbReference type="Proteomes" id="UP000789901">
    <property type="component" value="Unassembled WGS sequence"/>
</dbReference>
<organism evidence="2 3">
    <name type="scientific">Gigaspora margarita</name>
    <dbReference type="NCBI Taxonomy" id="4874"/>
    <lineage>
        <taxon>Eukaryota</taxon>
        <taxon>Fungi</taxon>
        <taxon>Fungi incertae sedis</taxon>
        <taxon>Mucoromycota</taxon>
        <taxon>Glomeromycotina</taxon>
        <taxon>Glomeromycetes</taxon>
        <taxon>Diversisporales</taxon>
        <taxon>Gigasporaceae</taxon>
        <taxon>Gigaspora</taxon>
    </lineage>
</organism>
<keyword evidence="1" id="KW-0472">Membrane</keyword>